<comment type="caution">
    <text evidence="2">The sequence shown here is derived from an EMBL/GenBank/DDBJ whole genome shotgun (WGS) entry which is preliminary data.</text>
</comment>
<keyword evidence="1" id="KW-0812">Transmembrane</keyword>
<accession>A0ABN1BZD8</accession>
<evidence type="ECO:0008006" key="4">
    <source>
        <dbReference type="Google" id="ProtNLM"/>
    </source>
</evidence>
<evidence type="ECO:0000313" key="3">
    <source>
        <dbReference type="Proteomes" id="UP001501706"/>
    </source>
</evidence>
<dbReference type="EMBL" id="BAAAEN010000009">
    <property type="protein sequence ID" value="GAA0508679.1"/>
    <property type="molecule type" value="Genomic_DNA"/>
</dbReference>
<keyword evidence="3" id="KW-1185">Reference proteome</keyword>
<gene>
    <name evidence="2" type="ORF">GCM10009097_27250</name>
</gene>
<feature type="transmembrane region" description="Helical" evidence="1">
    <location>
        <begin position="312"/>
        <end position="332"/>
    </location>
</feature>
<feature type="transmembrane region" description="Helical" evidence="1">
    <location>
        <begin position="20"/>
        <end position="43"/>
    </location>
</feature>
<protein>
    <recommendedName>
        <fullName evidence="4">O-antigen ligase</fullName>
    </recommendedName>
</protein>
<evidence type="ECO:0000313" key="2">
    <source>
        <dbReference type="EMBL" id="GAA0508679.1"/>
    </source>
</evidence>
<reference evidence="2 3" key="1">
    <citation type="journal article" date="2019" name="Int. J. Syst. Evol. Microbiol.">
        <title>The Global Catalogue of Microorganisms (GCM) 10K type strain sequencing project: providing services to taxonomists for standard genome sequencing and annotation.</title>
        <authorList>
            <consortium name="The Broad Institute Genomics Platform"/>
            <consortium name="The Broad Institute Genome Sequencing Center for Infectious Disease"/>
            <person name="Wu L."/>
            <person name="Ma J."/>
        </authorList>
    </citation>
    <scope>NUCLEOTIDE SEQUENCE [LARGE SCALE GENOMIC DNA]</scope>
    <source>
        <strain evidence="2 3">JCM 14330</strain>
    </source>
</reference>
<feature type="transmembrane region" description="Helical" evidence="1">
    <location>
        <begin position="55"/>
        <end position="72"/>
    </location>
</feature>
<name>A0ABN1BZD8_9BURK</name>
<evidence type="ECO:0000256" key="1">
    <source>
        <dbReference type="SAM" id="Phobius"/>
    </source>
</evidence>
<feature type="transmembrane region" description="Helical" evidence="1">
    <location>
        <begin position="165"/>
        <end position="181"/>
    </location>
</feature>
<dbReference type="Proteomes" id="UP001501706">
    <property type="component" value="Unassembled WGS sequence"/>
</dbReference>
<feature type="transmembrane region" description="Helical" evidence="1">
    <location>
        <begin position="84"/>
        <end position="102"/>
    </location>
</feature>
<sequence>MHDGLIFLSILLPTLYFDTALGFSSIAAYGWALSACGLVALHVSSGQRFEIDRRLILLAAIIAAYFVARYILVPPVSSRSLKNTLMIGFGCVLTPTLVHAYNQYSDATTKAIKLCLALHLTVMVAQLIAWYGWGYDLDIGNALGGEGHRSLQGDLYRPTGVFDEPALYAMVMAGLCIALYVRQRKMTTLWWAGMISLVLTSSLLALVVFFLILLFINIRVGLIAIVVYFGGQYFLSQIIPSDAYSPLGHAVTRSAEVGNNNDPSTQVKFQVIEEFLKTPTLWATGYGLEGYISGDPMYYQALNDLTFPITTLTTYGLGVGIVILLVFSAYLFTSYRPSTLLLIGVFLLKGAYFHLPFLWLFFAISPDAIAAGSAWNRWLAWRRSKRHDTDCRAVRQA</sequence>
<proteinExistence type="predicted"/>
<organism evidence="2 3">
    <name type="scientific">Pigmentiphaga daeguensis</name>
    <dbReference type="NCBI Taxonomy" id="414049"/>
    <lineage>
        <taxon>Bacteria</taxon>
        <taxon>Pseudomonadati</taxon>
        <taxon>Pseudomonadota</taxon>
        <taxon>Betaproteobacteria</taxon>
        <taxon>Burkholderiales</taxon>
        <taxon>Alcaligenaceae</taxon>
        <taxon>Pigmentiphaga</taxon>
    </lineage>
</organism>
<keyword evidence="1" id="KW-0472">Membrane</keyword>
<feature type="transmembrane region" description="Helical" evidence="1">
    <location>
        <begin position="114"/>
        <end position="133"/>
    </location>
</feature>
<keyword evidence="1" id="KW-1133">Transmembrane helix</keyword>